<dbReference type="GeneID" id="24819832"/>
<dbReference type="Proteomes" id="UP000032408">
    <property type="component" value="Chromosome"/>
</dbReference>
<evidence type="ECO:0000313" key="3">
    <source>
        <dbReference type="Proteomes" id="UP000032408"/>
    </source>
</evidence>
<sequence length="138" mass="15457">MALPKKLQRPHGITIVAIWFVLEGIYYFYTHSIGMFGGANLLEIFADDLVQNSLTAYGLGLAMFNFVVAWAFWDGKAWIRIPTIIVLSTSVIVTWILFSFQLASAFESILSTALTGVVIIYLLKSSVKKYFEQCNSGF</sequence>
<keyword evidence="1" id="KW-0812">Transmembrane</keyword>
<dbReference type="STRING" id="1580092.NADRNF5_0599"/>
<feature type="transmembrane region" description="Helical" evidence="1">
    <location>
        <begin position="49"/>
        <end position="72"/>
    </location>
</feature>
<feature type="transmembrane region" description="Helical" evidence="1">
    <location>
        <begin position="104"/>
        <end position="123"/>
    </location>
</feature>
<dbReference type="EMBL" id="CP011070">
    <property type="protein sequence ID" value="AJW70295.1"/>
    <property type="molecule type" value="Genomic_DNA"/>
</dbReference>
<reference evidence="2 3" key="2">
    <citation type="journal article" date="2016" name="ISME J.">
        <title>Physiological and genomic characterization of two novel marine thaumarchaeal strains indicates niche differentiation.</title>
        <authorList>
            <person name="Bayer B."/>
            <person name="Vojvoda J."/>
            <person name="Offre P."/>
            <person name="Alves R.J."/>
            <person name="Elisabeth N.H."/>
            <person name="Garcia J.A."/>
            <person name="Volland J.M."/>
            <person name="Srivastava A."/>
            <person name="Schleper C."/>
            <person name="Herndl G.J."/>
        </authorList>
    </citation>
    <scope>NUCLEOTIDE SEQUENCE [LARGE SCALE GENOMIC DNA]</scope>
    <source>
        <strain evidence="2 3">NF5</strain>
    </source>
</reference>
<dbReference type="RefSeq" id="WP_048115553.1">
    <property type="nucleotide sequence ID" value="NZ_CP011070.1"/>
</dbReference>
<dbReference type="KEGG" id="nin:NADRNF5_0599"/>
<evidence type="ECO:0000256" key="1">
    <source>
        <dbReference type="SAM" id="Phobius"/>
    </source>
</evidence>
<keyword evidence="3" id="KW-1185">Reference proteome</keyword>
<evidence type="ECO:0000313" key="2">
    <source>
        <dbReference type="EMBL" id="AJW70295.1"/>
    </source>
</evidence>
<protein>
    <submittedName>
        <fullName evidence="2">Uncharacterized protein</fullName>
    </submittedName>
</protein>
<name>A0A0D5C1V5_9ARCH</name>
<keyword evidence="1" id="KW-0472">Membrane</keyword>
<reference evidence="3" key="1">
    <citation type="submission" date="2015-03" db="EMBL/GenBank/DDBJ databases">
        <title>Characterization of two novel Thaumarchaeota isolated from the Northern Adriatic Sea.</title>
        <authorList>
            <person name="Bayer B."/>
            <person name="Vojvoda J."/>
            <person name="Offre P."/>
            <person name="Srivastava A."/>
            <person name="Elisabeth N."/>
            <person name="Garcia J.A.L."/>
            <person name="Schleper C."/>
            <person name="Herndl G.J."/>
        </authorList>
    </citation>
    <scope>NUCLEOTIDE SEQUENCE [LARGE SCALE GENOMIC DNA]</scope>
    <source>
        <strain evidence="3">NF5</strain>
    </source>
</reference>
<dbReference type="AlphaFoldDB" id="A0A0D5C1V5"/>
<feature type="transmembrane region" description="Helical" evidence="1">
    <location>
        <begin position="12"/>
        <end position="29"/>
    </location>
</feature>
<accession>A0A0D5C1V5</accession>
<keyword evidence="1" id="KW-1133">Transmembrane helix</keyword>
<organism evidence="2 3">
    <name type="scientific">Nitrosopumilus adriaticus</name>
    <dbReference type="NCBI Taxonomy" id="1580092"/>
    <lineage>
        <taxon>Archaea</taxon>
        <taxon>Nitrososphaerota</taxon>
        <taxon>Nitrososphaeria</taxon>
        <taxon>Nitrosopumilales</taxon>
        <taxon>Nitrosopumilaceae</taxon>
        <taxon>Nitrosopumilus</taxon>
    </lineage>
</organism>
<proteinExistence type="predicted"/>
<gene>
    <name evidence="2" type="ORF">NADRNF5_0599</name>
</gene>
<dbReference type="HOGENOM" id="CLU_1850538_0_0_2"/>
<feature type="transmembrane region" description="Helical" evidence="1">
    <location>
        <begin position="79"/>
        <end position="98"/>
    </location>
</feature>